<gene>
    <name evidence="2" type="ORF">GCM10010961_06330</name>
</gene>
<reference evidence="2" key="1">
    <citation type="journal article" date="2014" name="Int. J. Syst. Evol. Microbiol.">
        <title>Complete genome sequence of Corynebacterium casei LMG S-19264T (=DSM 44701T), isolated from a smear-ripened cheese.</title>
        <authorList>
            <consortium name="US DOE Joint Genome Institute (JGI-PGF)"/>
            <person name="Walter F."/>
            <person name="Albersmeier A."/>
            <person name="Kalinowski J."/>
            <person name="Ruckert C."/>
        </authorList>
    </citation>
    <scope>NUCLEOTIDE SEQUENCE</scope>
    <source>
        <strain evidence="2">CGMCC 1.7081</strain>
    </source>
</reference>
<keyword evidence="3" id="KW-1185">Reference proteome</keyword>
<dbReference type="AlphaFoldDB" id="A0A8J3H5D5"/>
<accession>A0A8J3H5D5</accession>
<dbReference type="Pfam" id="PF11233">
    <property type="entry name" value="DUF3035"/>
    <property type="match status" value="1"/>
</dbReference>
<feature type="region of interest" description="Disordered" evidence="1">
    <location>
        <begin position="142"/>
        <end position="169"/>
    </location>
</feature>
<organism evidence="2 3">
    <name type="scientific">Pseudodonghicola xiamenensis</name>
    <dbReference type="NCBI Taxonomy" id="337702"/>
    <lineage>
        <taxon>Bacteria</taxon>
        <taxon>Pseudomonadati</taxon>
        <taxon>Pseudomonadota</taxon>
        <taxon>Alphaproteobacteria</taxon>
        <taxon>Rhodobacterales</taxon>
        <taxon>Paracoccaceae</taxon>
        <taxon>Pseudodonghicola</taxon>
    </lineage>
</organism>
<comment type="caution">
    <text evidence="2">The sequence shown here is derived from an EMBL/GenBank/DDBJ whole genome shotgun (WGS) entry which is preliminary data.</text>
</comment>
<dbReference type="Proteomes" id="UP000611500">
    <property type="component" value="Unassembled WGS sequence"/>
</dbReference>
<name>A0A8J3H5D5_9RHOB</name>
<dbReference type="PROSITE" id="PS51257">
    <property type="entry name" value="PROKAR_LIPOPROTEIN"/>
    <property type="match status" value="1"/>
</dbReference>
<dbReference type="RefSeq" id="WP_028093404.1">
    <property type="nucleotide sequence ID" value="NZ_BNAP01000002.1"/>
</dbReference>
<dbReference type="EMBL" id="BNAP01000002">
    <property type="protein sequence ID" value="GHG82101.1"/>
    <property type="molecule type" value="Genomic_DNA"/>
</dbReference>
<evidence type="ECO:0008006" key="4">
    <source>
        <dbReference type="Google" id="ProtNLM"/>
    </source>
</evidence>
<evidence type="ECO:0000256" key="1">
    <source>
        <dbReference type="SAM" id="MobiDB-lite"/>
    </source>
</evidence>
<proteinExistence type="predicted"/>
<protein>
    <recommendedName>
        <fullName evidence="4">Beta-barrel assembly machine subunit BamF</fullName>
    </recommendedName>
</protein>
<evidence type="ECO:0000313" key="2">
    <source>
        <dbReference type="EMBL" id="GHG82101.1"/>
    </source>
</evidence>
<reference evidence="2" key="2">
    <citation type="submission" date="2020-09" db="EMBL/GenBank/DDBJ databases">
        <authorList>
            <person name="Sun Q."/>
            <person name="Zhou Y."/>
        </authorList>
    </citation>
    <scope>NUCLEOTIDE SEQUENCE</scope>
    <source>
        <strain evidence="2">CGMCC 1.7081</strain>
    </source>
</reference>
<evidence type="ECO:0000313" key="3">
    <source>
        <dbReference type="Proteomes" id="UP000611500"/>
    </source>
</evidence>
<feature type="compositionally biased region" description="Basic and acidic residues" evidence="1">
    <location>
        <begin position="142"/>
        <end position="153"/>
    </location>
</feature>
<sequence>MRRPLGIIIVVAAVALAGCSKKGLMDIRPTGNGPDEFLILPAKPLTAPSDYSKLPEPTPGQANLTDLNPEADAMAALGGRATSGIPAADGALVTAASRNGVEPGVRETLAAEDAKFRKRQSRMTRLRLFPVDRYSQAYRRQEIDPFKEAEKYRRAGVGTPSSPPETIKK</sequence>
<dbReference type="InterPro" id="IPR021395">
    <property type="entry name" value="DUF3035"/>
</dbReference>